<dbReference type="eggNOG" id="COG0395">
    <property type="taxonomic scope" value="Bacteria"/>
</dbReference>
<accession>B5YCK6</accession>
<dbReference type="Proteomes" id="UP000001733">
    <property type="component" value="Chromosome"/>
</dbReference>
<gene>
    <name evidence="9" type="ordered locus">DICTH_0382</name>
</gene>
<dbReference type="GO" id="GO:0016787">
    <property type="term" value="F:hydrolase activity"/>
    <property type="evidence" value="ECO:0007669"/>
    <property type="project" value="UniProtKB-KW"/>
</dbReference>
<keyword evidence="4 7" id="KW-0812">Transmembrane</keyword>
<keyword evidence="10" id="KW-1185">Reference proteome</keyword>
<comment type="subcellular location">
    <subcellularLocation>
        <location evidence="1 7">Cell membrane</location>
        <topology evidence="1 7">Multi-pass membrane protein</topology>
    </subcellularLocation>
</comment>
<dbReference type="InterPro" id="IPR035906">
    <property type="entry name" value="MetI-like_sf"/>
</dbReference>
<reference evidence="9 10" key="1">
    <citation type="journal article" date="2014" name="Genome Announc.">
        <title>Complete Genome Sequence of the Extreme Thermophile Dictyoglomus thermophilum H-6-12.</title>
        <authorList>
            <person name="Coil D.A."/>
            <person name="Badger J.H."/>
            <person name="Forberger H.C."/>
            <person name="Riggs F."/>
            <person name="Madupu R."/>
            <person name="Fedorova N."/>
            <person name="Ward N."/>
            <person name="Robb F.T."/>
            <person name="Eisen J.A."/>
        </authorList>
    </citation>
    <scope>NUCLEOTIDE SEQUENCE [LARGE SCALE GENOMIC DNA]</scope>
    <source>
        <strain evidence="10">ATCC 35947 / DSM 3960 / H-6-12</strain>
    </source>
</reference>
<evidence type="ECO:0000256" key="4">
    <source>
        <dbReference type="ARBA" id="ARBA00022692"/>
    </source>
</evidence>
<evidence type="ECO:0000256" key="7">
    <source>
        <dbReference type="RuleBase" id="RU363032"/>
    </source>
</evidence>
<dbReference type="Pfam" id="PF00528">
    <property type="entry name" value="BPD_transp_1"/>
    <property type="match status" value="1"/>
</dbReference>
<dbReference type="PANTHER" id="PTHR43744:SF2">
    <property type="entry name" value="ARABINOOLIGOSACCHARIDES TRANSPORT SYSTEM PERMEASE PROTEIN ARAQ"/>
    <property type="match status" value="1"/>
</dbReference>
<evidence type="ECO:0000259" key="8">
    <source>
        <dbReference type="PROSITE" id="PS50928"/>
    </source>
</evidence>
<dbReference type="EC" id="3.6.3.17" evidence="9"/>
<evidence type="ECO:0000256" key="2">
    <source>
        <dbReference type="ARBA" id="ARBA00022448"/>
    </source>
</evidence>
<comment type="similarity">
    <text evidence="7">Belongs to the binding-protein-dependent transport system permease family.</text>
</comment>
<evidence type="ECO:0000256" key="1">
    <source>
        <dbReference type="ARBA" id="ARBA00004651"/>
    </source>
</evidence>
<keyword evidence="5 7" id="KW-1133">Transmembrane helix</keyword>
<organism evidence="9 10">
    <name type="scientific">Dictyoglomus thermophilum (strain ATCC 35947 / DSM 3960 / H-6-12)</name>
    <dbReference type="NCBI Taxonomy" id="309799"/>
    <lineage>
        <taxon>Bacteria</taxon>
        <taxon>Pseudomonadati</taxon>
        <taxon>Dictyoglomota</taxon>
        <taxon>Dictyoglomia</taxon>
        <taxon>Dictyoglomales</taxon>
        <taxon>Dictyoglomaceae</taxon>
        <taxon>Dictyoglomus</taxon>
    </lineage>
</organism>
<dbReference type="AlphaFoldDB" id="B5YCK6"/>
<keyword evidence="3" id="KW-1003">Cell membrane</keyword>
<evidence type="ECO:0000313" key="9">
    <source>
        <dbReference type="EMBL" id="ACI18467.1"/>
    </source>
</evidence>
<keyword evidence="6 7" id="KW-0472">Membrane</keyword>
<dbReference type="CDD" id="cd06261">
    <property type="entry name" value="TM_PBP2"/>
    <property type="match status" value="1"/>
</dbReference>
<protein>
    <submittedName>
        <fullName evidence="9">L-arabinose transport system permease protein AraQ</fullName>
        <ecNumber evidence="9">3.6.3.17</ecNumber>
    </submittedName>
</protein>
<proteinExistence type="inferred from homology"/>
<evidence type="ECO:0000256" key="3">
    <source>
        <dbReference type="ARBA" id="ARBA00022475"/>
    </source>
</evidence>
<dbReference type="EMBL" id="CP001146">
    <property type="protein sequence ID" value="ACI18467.1"/>
    <property type="molecule type" value="Genomic_DNA"/>
</dbReference>
<dbReference type="Gene3D" id="1.10.3720.10">
    <property type="entry name" value="MetI-like"/>
    <property type="match status" value="1"/>
</dbReference>
<dbReference type="SUPFAM" id="SSF161098">
    <property type="entry name" value="MetI-like"/>
    <property type="match status" value="1"/>
</dbReference>
<dbReference type="PaxDb" id="309799-DICTH_0382"/>
<dbReference type="GO" id="GO:0055085">
    <property type="term" value="P:transmembrane transport"/>
    <property type="evidence" value="ECO:0007669"/>
    <property type="project" value="InterPro"/>
</dbReference>
<evidence type="ECO:0000256" key="5">
    <source>
        <dbReference type="ARBA" id="ARBA00022989"/>
    </source>
</evidence>
<feature type="domain" description="ABC transmembrane type-1" evidence="8">
    <location>
        <begin position="1"/>
        <end position="146"/>
    </location>
</feature>
<evidence type="ECO:0000256" key="6">
    <source>
        <dbReference type="ARBA" id="ARBA00023136"/>
    </source>
</evidence>
<sequence length="160" mass="18240">MMIPFAALMVPLFKLMTSFNLIDSHWGVILPMLSSVFLIFFFRQNFKMYPKEIIMAARVDGANELKIFFSIVFPSMRSAYAAGAIWSFMNSWNSYLWPLVILQSENKKTMTLLISTLASGYTPDFGVIMTAVVIATLPMIIVFFTLQNYFIQSILGSMKQ</sequence>
<dbReference type="PROSITE" id="PS50928">
    <property type="entry name" value="ABC_TM1"/>
    <property type="match status" value="1"/>
</dbReference>
<dbReference type="STRING" id="309799.DICTH_0382"/>
<name>B5YCK6_DICT6</name>
<dbReference type="KEGG" id="dth:DICTH_0382"/>
<feature type="transmembrane region" description="Helical" evidence="7">
    <location>
        <begin position="125"/>
        <end position="151"/>
    </location>
</feature>
<keyword evidence="2 7" id="KW-0813">Transport</keyword>
<dbReference type="GO" id="GO:0005886">
    <property type="term" value="C:plasma membrane"/>
    <property type="evidence" value="ECO:0007669"/>
    <property type="project" value="UniProtKB-SubCell"/>
</dbReference>
<keyword evidence="9" id="KW-0378">Hydrolase</keyword>
<dbReference type="PANTHER" id="PTHR43744">
    <property type="entry name" value="ABC TRANSPORTER PERMEASE PROTEIN MG189-RELATED-RELATED"/>
    <property type="match status" value="1"/>
</dbReference>
<feature type="transmembrane region" description="Helical" evidence="7">
    <location>
        <begin position="67"/>
        <end position="89"/>
    </location>
</feature>
<feature type="transmembrane region" description="Helical" evidence="7">
    <location>
        <begin position="28"/>
        <end position="46"/>
    </location>
</feature>
<dbReference type="HOGENOM" id="CLU_016047_16_2_0"/>
<dbReference type="InterPro" id="IPR000515">
    <property type="entry name" value="MetI-like"/>
</dbReference>
<evidence type="ECO:0000313" key="10">
    <source>
        <dbReference type="Proteomes" id="UP000001733"/>
    </source>
</evidence>